<accession>A0A2S9X538</accession>
<dbReference type="OrthoDB" id="9021226at2"/>
<evidence type="ECO:0000313" key="1">
    <source>
        <dbReference type="EMBL" id="PRP70839.1"/>
    </source>
</evidence>
<dbReference type="EMBL" id="MTBD01000025">
    <property type="protein sequence ID" value="PRP70839.1"/>
    <property type="molecule type" value="Genomic_DNA"/>
</dbReference>
<dbReference type="RefSeq" id="WP_106076868.1">
    <property type="nucleotide sequence ID" value="NZ_MTBD01000025.1"/>
</dbReference>
<evidence type="ECO:0000313" key="2">
    <source>
        <dbReference type="Proteomes" id="UP000239469"/>
    </source>
</evidence>
<sequence>MDEVKFTAKLTHKSNTKPHEVKLKVFWKTTKKWTAADIADFQNSVPGIAEKLRNERYWTKDGSIHQDAFTCEDFAVRILAQYAASKGLPVKLKTGVRIFRNMEVYDPKEHDNYVSDMWGFAEMVMLSYGAPDMQRVGENTLSVPSADMLKPGDILAQTNDNRGISHHIQVCMKASPLRVDIIQGNSSGVIVRPFTTIMRWLGSNRADPQNSSYAGMIPQRGVWTKKGAGWDYHNLETDSKVSDFMKAFIFFRWNFEEFNK</sequence>
<name>A0A2S9X538_9NEIS</name>
<dbReference type="Proteomes" id="UP000239469">
    <property type="component" value="Unassembled WGS sequence"/>
</dbReference>
<organism evidence="1 2">
    <name type="scientific">Chromobacterium amazonense</name>
    <dbReference type="NCBI Taxonomy" id="1382803"/>
    <lineage>
        <taxon>Bacteria</taxon>
        <taxon>Pseudomonadati</taxon>
        <taxon>Pseudomonadota</taxon>
        <taxon>Betaproteobacteria</taxon>
        <taxon>Neisseriales</taxon>
        <taxon>Chromobacteriaceae</taxon>
        <taxon>Chromobacterium</taxon>
    </lineage>
</organism>
<protein>
    <submittedName>
        <fullName evidence="1">Uncharacterized protein</fullName>
    </submittedName>
</protein>
<dbReference type="AlphaFoldDB" id="A0A2S9X538"/>
<gene>
    <name evidence="1" type="ORF">BUE93_11240</name>
</gene>
<proteinExistence type="predicted"/>
<reference evidence="1 2" key="1">
    <citation type="submission" date="2017-01" db="EMBL/GenBank/DDBJ databases">
        <title>New insights into the genetic diversity of Chromobacterium isolated from tropical freshwater lake.</title>
        <authorList>
            <person name="Santos A.B."/>
            <person name="Nascimento A.M."/>
            <person name="Da Silva P.C."/>
        </authorList>
    </citation>
    <scope>NUCLEOTIDE SEQUENCE [LARGE SCALE GENOMIC DNA]</scope>
    <source>
        <strain evidence="1 2">56AF</strain>
    </source>
</reference>
<comment type="caution">
    <text evidence="1">The sequence shown here is derived from an EMBL/GenBank/DDBJ whole genome shotgun (WGS) entry which is preliminary data.</text>
</comment>